<organism evidence="6 7">
    <name type="scientific">Methylobacterium symbioticum</name>
    <dbReference type="NCBI Taxonomy" id="2584084"/>
    <lineage>
        <taxon>Bacteria</taxon>
        <taxon>Pseudomonadati</taxon>
        <taxon>Pseudomonadota</taxon>
        <taxon>Alphaproteobacteria</taxon>
        <taxon>Hyphomicrobiales</taxon>
        <taxon>Methylobacteriaceae</taxon>
        <taxon>Methylobacterium</taxon>
    </lineage>
</organism>
<evidence type="ECO:0000256" key="2">
    <source>
        <dbReference type="ARBA" id="ARBA00023125"/>
    </source>
</evidence>
<dbReference type="EMBL" id="CABFPH010000076">
    <property type="protein sequence ID" value="VUD73565.1"/>
    <property type="molecule type" value="Genomic_DNA"/>
</dbReference>
<keyword evidence="2 4" id="KW-0238">DNA-binding</keyword>
<dbReference type="GO" id="GO:0003700">
    <property type="term" value="F:DNA-binding transcription factor activity"/>
    <property type="evidence" value="ECO:0007669"/>
    <property type="project" value="TreeGrafter"/>
</dbReference>
<evidence type="ECO:0000313" key="6">
    <source>
        <dbReference type="EMBL" id="VUD73565.1"/>
    </source>
</evidence>
<protein>
    <submittedName>
        <fullName evidence="6">A-factor receptor protein</fullName>
    </submittedName>
</protein>
<keyword evidence="3" id="KW-0804">Transcription</keyword>
<keyword evidence="1" id="KW-0805">Transcription regulation</keyword>
<feature type="domain" description="HTH tetR-type" evidence="5">
    <location>
        <begin position="22"/>
        <end position="82"/>
    </location>
</feature>
<dbReference type="PRINTS" id="PR00455">
    <property type="entry name" value="HTHTETR"/>
</dbReference>
<evidence type="ECO:0000313" key="7">
    <source>
        <dbReference type="Proteomes" id="UP000410984"/>
    </source>
</evidence>
<gene>
    <name evidence="6" type="primary">arpA</name>
    <name evidence="6" type="ORF">MET9862_04184</name>
</gene>
<proteinExistence type="predicted"/>
<accession>A0A509EJK7</accession>
<dbReference type="InterPro" id="IPR050109">
    <property type="entry name" value="HTH-type_TetR-like_transc_reg"/>
</dbReference>
<dbReference type="SUPFAM" id="SSF46689">
    <property type="entry name" value="Homeodomain-like"/>
    <property type="match status" value="1"/>
</dbReference>
<keyword evidence="6" id="KW-0675">Receptor</keyword>
<evidence type="ECO:0000256" key="1">
    <source>
        <dbReference type="ARBA" id="ARBA00023015"/>
    </source>
</evidence>
<dbReference type="Pfam" id="PF00440">
    <property type="entry name" value="TetR_N"/>
    <property type="match status" value="1"/>
</dbReference>
<sequence length="209" mass="22237">MPAAIRRPALKSRKTPRQSRSAETVRIILEAAARILEERGFPGYTTNAVAERAGVSIGSLYQYFPGKEALTAALVERETGLLLAEVAAARQTPTGEAGLAGIVRAAVMHQMRRPVLARALDIEERRLPLDDAVDRVSTALAEAIQDLLGRMPGPALPDPHRAAADILAIVKGMVDAAGERGELEAEPLQGRVGRAVFGYLGLGLGDHHA</sequence>
<name>A0A509EJK7_9HYPH</name>
<dbReference type="InterPro" id="IPR001647">
    <property type="entry name" value="HTH_TetR"/>
</dbReference>
<keyword evidence="7" id="KW-1185">Reference proteome</keyword>
<dbReference type="PROSITE" id="PS50977">
    <property type="entry name" value="HTH_TETR_2"/>
    <property type="match status" value="1"/>
</dbReference>
<dbReference type="PANTHER" id="PTHR30055">
    <property type="entry name" value="HTH-TYPE TRANSCRIPTIONAL REGULATOR RUTR"/>
    <property type="match status" value="1"/>
</dbReference>
<feature type="DNA-binding region" description="H-T-H motif" evidence="4">
    <location>
        <begin position="45"/>
        <end position="64"/>
    </location>
</feature>
<dbReference type="PROSITE" id="PS01081">
    <property type="entry name" value="HTH_TETR_1"/>
    <property type="match status" value="1"/>
</dbReference>
<dbReference type="PANTHER" id="PTHR30055:SF234">
    <property type="entry name" value="HTH-TYPE TRANSCRIPTIONAL REGULATOR BETI"/>
    <property type="match status" value="1"/>
</dbReference>
<dbReference type="Proteomes" id="UP000410984">
    <property type="component" value="Unassembled WGS sequence"/>
</dbReference>
<reference evidence="6 7" key="1">
    <citation type="submission" date="2019-06" db="EMBL/GenBank/DDBJ databases">
        <authorList>
            <person name="Rodrigo-Torres L."/>
            <person name="Arahal R. D."/>
            <person name="Lucena T."/>
        </authorList>
    </citation>
    <scope>NUCLEOTIDE SEQUENCE [LARGE SCALE GENOMIC DNA]</scope>
    <source>
        <strain evidence="6 7">SB0023/3</strain>
    </source>
</reference>
<evidence type="ECO:0000256" key="4">
    <source>
        <dbReference type="PROSITE-ProRule" id="PRU00335"/>
    </source>
</evidence>
<dbReference type="GO" id="GO:0000976">
    <property type="term" value="F:transcription cis-regulatory region binding"/>
    <property type="evidence" value="ECO:0007669"/>
    <property type="project" value="TreeGrafter"/>
</dbReference>
<dbReference type="InterPro" id="IPR041669">
    <property type="entry name" value="TetR_C_15"/>
</dbReference>
<dbReference type="Pfam" id="PF17918">
    <property type="entry name" value="TetR_C_15"/>
    <property type="match status" value="1"/>
</dbReference>
<dbReference type="AlphaFoldDB" id="A0A509EJK7"/>
<dbReference type="RefSeq" id="WP_185156954.1">
    <property type="nucleotide sequence ID" value="NZ_CABFPH010000076.1"/>
</dbReference>
<dbReference type="InterPro" id="IPR009057">
    <property type="entry name" value="Homeodomain-like_sf"/>
</dbReference>
<dbReference type="Gene3D" id="1.10.357.10">
    <property type="entry name" value="Tetracycline Repressor, domain 2"/>
    <property type="match status" value="1"/>
</dbReference>
<evidence type="ECO:0000256" key="3">
    <source>
        <dbReference type="ARBA" id="ARBA00023163"/>
    </source>
</evidence>
<evidence type="ECO:0000259" key="5">
    <source>
        <dbReference type="PROSITE" id="PS50977"/>
    </source>
</evidence>
<dbReference type="InterPro" id="IPR023772">
    <property type="entry name" value="DNA-bd_HTH_TetR-type_CS"/>
</dbReference>